<evidence type="ECO:0008006" key="3">
    <source>
        <dbReference type="Google" id="ProtNLM"/>
    </source>
</evidence>
<evidence type="ECO:0000256" key="1">
    <source>
        <dbReference type="ARBA" id="ARBA00022722"/>
    </source>
</evidence>
<reference evidence="2" key="1">
    <citation type="submission" date="2018-05" db="EMBL/GenBank/DDBJ databases">
        <authorList>
            <person name="Lanie J.A."/>
            <person name="Ng W.-L."/>
            <person name="Kazmierczak K.M."/>
            <person name="Andrzejewski T.M."/>
            <person name="Davidsen T.M."/>
            <person name="Wayne K.J."/>
            <person name="Tettelin H."/>
            <person name="Glass J.I."/>
            <person name="Rusch D."/>
            <person name="Podicherti R."/>
            <person name="Tsui H.-C.T."/>
            <person name="Winkler M.E."/>
        </authorList>
    </citation>
    <scope>NUCLEOTIDE SEQUENCE</scope>
</reference>
<evidence type="ECO:0000313" key="2">
    <source>
        <dbReference type="EMBL" id="SVE01839.1"/>
    </source>
</evidence>
<dbReference type="PANTHER" id="PTHR30001">
    <property type="entry name" value="RIBONUCLEASE"/>
    <property type="match status" value="1"/>
</dbReference>
<feature type="non-terminal residue" evidence="2">
    <location>
        <position position="59"/>
    </location>
</feature>
<gene>
    <name evidence="2" type="ORF">METZ01_LOCUS454693</name>
</gene>
<dbReference type="EMBL" id="UINC01188560">
    <property type="protein sequence ID" value="SVE01839.1"/>
    <property type="molecule type" value="Genomic_DNA"/>
</dbReference>
<dbReference type="GO" id="GO:0005737">
    <property type="term" value="C:cytoplasm"/>
    <property type="evidence" value="ECO:0007669"/>
    <property type="project" value="TreeGrafter"/>
</dbReference>
<dbReference type="AlphaFoldDB" id="A0A383A2M8"/>
<accession>A0A383A2M8</accession>
<keyword evidence="1" id="KW-0540">Nuclease</keyword>
<dbReference type="InterPro" id="IPR012340">
    <property type="entry name" value="NA-bd_OB-fold"/>
</dbReference>
<dbReference type="PANTHER" id="PTHR30001:SF1">
    <property type="entry name" value="RIBONUCLEASE E_G-LIKE PROTEIN, CHLOROPLASTIC"/>
    <property type="match status" value="1"/>
</dbReference>
<sequence length="59" mass="6552">MNVDKEMFINVSAGSTRIAITEGGNLVELHIERPDYQRMVGNIYKGLIQNVIPGMQAAF</sequence>
<dbReference type="InterPro" id="IPR004659">
    <property type="entry name" value="RNase_E/G"/>
</dbReference>
<dbReference type="GO" id="GO:0003723">
    <property type="term" value="F:RNA binding"/>
    <property type="evidence" value="ECO:0007669"/>
    <property type="project" value="InterPro"/>
</dbReference>
<dbReference type="GO" id="GO:0004540">
    <property type="term" value="F:RNA nuclease activity"/>
    <property type="evidence" value="ECO:0007669"/>
    <property type="project" value="InterPro"/>
</dbReference>
<name>A0A383A2M8_9ZZZZ</name>
<organism evidence="2">
    <name type="scientific">marine metagenome</name>
    <dbReference type="NCBI Taxonomy" id="408172"/>
    <lineage>
        <taxon>unclassified sequences</taxon>
        <taxon>metagenomes</taxon>
        <taxon>ecological metagenomes</taxon>
    </lineage>
</organism>
<dbReference type="Gene3D" id="2.40.50.140">
    <property type="entry name" value="Nucleic acid-binding proteins"/>
    <property type="match status" value="1"/>
</dbReference>
<protein>
    <recommendedName>
        <fullName evidence="3">S1 motif domain-containing protein</fullName>
    </recommendedName>
</protein>
<keyword evidence="1" id="KW-0378">Hydrolase</keyword>
<proteinExistence type="predicted"/>
<dbReference type="GO" id="GO:0006364">
    <property type="term" value="P:rRNA processing"/>
    <property type="evidence" value="ECO:0007669"/>
    <property type="project" value="TreeGrafter"/>
</dbReference>